<dbReference type="InterPro" id="IPR033947">
    <property type="entry name" value="ETF_alpha_N"/>
</dbReference>
<dbReference type="Pfam" id="PF13237">
    <property type="entry name" value="Fer4_10"/>
    <property type="match status" value="1"/>
</dbReference>
<dbReference type="InterPro" id="IPR014730">
    <property type="entry name" value="ETF_a/b_N"/>
</dbReference>
<evidence type="ECO:0000256" key="3">
    <source>
        <dbReference type="ARBA" id="ARBA00022630"/>
    </source>
</evidence>
<comment type="similarity">
    <text evidence="1">Belongs to the ETF alpha-subunit/FixB family.</text>
</comment>
<dbReference type="SUPFAM" id="SSF54862">
    <property type="entry name" value="4Fe-4S ferredoxins"/>
    <property type="match status" value="1"/>
</dbReference>
<keyword evidence="2" id="KW-0813">Transport</keyword>
<dbReference type="PANTHER" id="PTHR43153:SF1">
    <property type="entry name" value="ELECTRON TRANSFER FLAVOPROTEIN SUBUNIT ALPHA, MITOCHONDRIAL"/>
    <property type="match status" value="1"/>
</dbReference>
<dbReference type="SUPFAM" id="SSF52467">
    <property type="entry name" value="DHS-like NAD/FAD-binding domain"/>
    <property type="match status" value="1"/>
</dbReference>
<dbReference type="PROSITE" id="PS51379">
    <property type="entry name" value="4FE4S_FER_2"/>
    <property type="match status" value="2"/>
</dbReference>
<dbReference type="CDD" id="cd01715">
    <property type="entry name" value="ETF_alpha"/>
    <property type="match status" value="1"/>
</dbReference>
<dbReference type="EMBL" id="FQTY01000012">
    <property type="protein sequence ID" value="SHE95155.1"/>
    <property type="molecule type" value="Genomic_DNA"/>
</dbReference>
<dbReference type="GeneID" id="90994162"/>
<evidence type="ECO:0000259" key="9">
    <source>
        <dbReference type="PROSITE" id="PS51379"/>
    </source>
</evidence>
<accession>A0A1M4XNX4</accession>
<keyword evidence="8" id="KW-0411">Iron-sulfur</keyword>
<dbReference type="InterPro" id="IPR017896">
    <property type="entry name" value="4Fe4S_Fe-S-bd"/>
</dbReference>
<keyword evidence="4" id="KW-0479">Metal-binding</keyword>
<dbReference type="FunFam" id="3.40.50.1220:FF:000001">
    <property type="entry name" value="Electron transfer flavoprotein, alpha subunit"/>
    <property type="match status" value="1"/>
</dbReference>
<dbReference type="Proteomes" id="UP000184114">
    <property type="component" value="Unassembled WGS sequence"/>
</dbReference>
<evidence type="ECO:0000313" key="11">
    <source>
        <dbReference type="Proteomes" id="UP000184114"/>
    </source>
</evidence>
<organism evidence="10 11">
    <name type="scientific">Tissierella praeacuta DSM 18095</name>
    <dbReference type="NCBI Taxonomy" id="1123404"/>
    <lineage>
        <taxon>Bacteria</taxon>
        <taxon>Bacillati</taxon>
        <taxon>Bacillota</taxon>
        <taxon>Tissierellia</taxon>
        <taxon>Tissierellales</taxon>
        <taxon>Tissierellaceae</taxon>
        <taxon>Tissierella</taxon>
    </lineage>
</organism>
<dbReference type="InterPro" id="IPR017900">
    <property type="entry name" value="4Fe4S_Fe_S_CS"/>
</dbReference>
<dbReference type="SMART" id="SM00893">
    <property type="entry name" value="ETF"/>
    <property type="match status" value="1"/>
</dbReference>
<feature type="domain" description="4Fe-4S ferredoxin-type" evidence="9">
    <location>
        <begin position="1"/>
        <end position="30"/>
    </location>
</feature>
<dbReference type="PANTHER" id="PTHR43153">
    <property type="entry name" value="ELECTRON TRANSFER FLAVOPROTEIN ALPHA"/>
    <property type="match status" value="1"/>
</dbReference>
<dbReference type="SUPFAM" id="SSF52402">
    <property type="entry name" value="Adenine nucleotide alpha hydrolases-like"/>
    <property type="match status" value="1"/>
</dbReference>
<dbReference type="GO" id="GO:0009055">
    <property type="term" value="F:electron transfer activity"/>
    <property type="evidence" value="ECO:0007669"/>
    <property type="project" value="InterPro"/>
</dbReference>
<evidence type="ECO:0000256" key="6">
    <source>
        <dbReference type="ARBA" id="ARBA00022982"/>
    </source>
</evidence>
<evidence type="ECO:0000256" key="4">
    <source>
        <dbReference type="ARBA" id="ARBA00022723"/>
    </source>
</evidence>
<dbReference type="GO" id="GO:0046872">
    <property type="term" value="F:metal ion binding"/>
    <property type="evidence" value="ECO:0007669"/>
    <property type="project" value="UniProtKB-KW"/>
</dbReference>
<dbReference type="GO" id="GO:0033539">
    <property type="term" value="P:fatty acid beta-oxidation using acyl-CoA dehydrogenase"/>
    <property type="evidence" value="ECO:0007669"/>
    <property type="project" value="TreeGrafter"/>
</dbReference>
<keyword evidence="5" id="KW-0274">FAD</keyword>
<dbReference type="GO" id="GO:0051536">
    <property type="term" value="F:iron-sulfur cluster binding"/>
    <property type="evidence" value="ECO:0007669"/>
    <property type="project" value="UniProtKB-KW"/>
</dbReference>
<dbReference type="InterPro" id="IPR014729">
    <property type="entry name" value="Rossmann-like_a/b/a_fold"/>
</dbReference>
<reference evidence="11" key="1">
    <citation type="submission" date="2016-11" db="EMBL/GenBank/DDBJ databases">
        <authorList>
            <person name="Varghese N."/>
            <person name="Submissions S."/>
        </authorList>
    </citation>
    <scope>NUCLEOTIDE SEQUENCE [LARGE SCALE GENOMIC DNA]</scope>
    <source>
        <strain evidence="11">DSM 18095</strain>
    </source>
</reference>
<dbReference type="InterPro" id="IPR029035">
    <property type="entry name" value="DHS-like_NAD/FAD-binding_dom"/>
</dbReference>
<dbReference type="Gene3D" id="3.30.70.20">
    <property type="match status" value="1"/>
</dbReference>
<protein>
    <submittedName>
        <fullName evidence="10">Electron transfer flavoprotein alpha subunit apoprotein</fullName>
    </submittedName>
</protein>
<dbReference type="STRING" id="1123404.SAMN02745784_02324"/>
<dbReference type="Pfam" id="PF00766">
    <property type="entry name" value="ETF_alpha"/>
    <property type="match status" value="1"/>
</dbReference>
<keyword evidence="11" id="KW-1185">Reference proteome</keyword>
<keyword evidence="3" id="KW-0285">Flavoprotein</keyword>
<gene>
    <name evidence="10" type="ORF">SAMN02745784_02324</name>
</gene>
<dbReference type="Pfam" id="PF01012">
    <property type="entry name" value="ETF"/>
    <property type="match status" value="1"/>
</dbReference>
<dbReference type="AlphaFoldDB" id="A0A1M4XNX4"/>
<evidence type="ECO:0000313" key="10">
    <source>
        <dbReference type="EMBL" id="SHE95155.1"/>
    </source>
</evidence>
<dbReference type="RefSeq" id="WP_072976429.1">
    <property type="nucleotide sequence ID" value="NZ_FQTY01000012.1"/>
</dbReference>
<sequence>MAVKVIELKCIGCGKCVRVCPFDAIDMIDKKAKINEKCTACGQCVVACPVKAIEKEEKKFRAGGVDVELYRGVWVFAEQRDGELLNVAIELVGEGRKIADALETELTAVLLGKDVDNLAEKLVKYGADNVLYADHPLLNVYTTDGYTKIIYDLIKERKPEIMLIGATNIGRDLGPRISARVHTGLTADCTKLDVDLENRRLMQTRPAFGGNLMATIICPDHRPQMSTVRPGVMEKAKYDESRKGNIVKFTPDLKDEDIRAKVIEVVKGGKAEVQLEESKIIVSGGRGLGNPEGFKLIEDLAKKLGGVVGASRATVDAGWIEHGHQVGQTGKTVRPSLYVACGISGAIQHLAGMQDSKVIVAINKDADAPIFKIADYGIVGDVYEVLPELIEALDNVDDIMEAFKGLNK</sequence>
<evidence type="ECO:0000256" key="1">
    <source>
        <dbReference type="ARBA" id="ARBA00005817"/>
    </source>
</evidence>
<proteinExistence type="inferred from homology"/>
<evidence type="ECO:0000256" key="5">
    <source>
        <dbReference type="ARBA" id="ARBA00022827"/>
    </source>
</evidence>
<dbReference type="Gene3D" id="3.40.50.1220">
    <property type="entry name" value="TPP-binding domain"/>
    <property type="match status" value="1"/>
</dbReference>
<dbReference type="InterPro" id="IPR001308">
    <property type="entry name" value="ETF_a/FixB"/>
</dbReference>
<keyword evidence="7" id="KW-0408">Iron</keyword>
<dbReference type="Gene3D" id="3.40.50.620">
    <property type="entry name" value="HUPs"/>
    <property type="match status" value="1"/>
</dbReference>
<evidence type="ECO:0000256" key="2">
    <source>
        <dbReference type="ARBA" id="ARBA00022448"/>
    </source>
</evidence>
<dbReference type="GO" id="GO:0050660">
    <property type="term" value="F:flavin adenine dinucleotide binding"/>
    <property type="evidence" value="ECO:0007669"/>
    <property type="project" value="InterPro"/>
</dbReference>
<keyword evidence="6" id="KW-0249">Electron transport</keyword>
<evidence type="ECO:0000256" key="8">
    <source>
        <dbReference type="ARBA" id="ARBA00023014"/>
    </source>
</evidence>
<dbReference type="InterPro" id="IPR018206">
    <property type="entry name" value="ETF_asu_C_CS"/>
</dbReference>
<name>A0A1M4XNX4_9FIRM</name>
<dbReference type="PROSITE" id="PS00696">
    <property type="entry name" value="ETF_ALPHA"/>
    <property type="match status" value="1"/>
</dbReference>
<dbReference type="InterPro" id="IPR014731">
    <property type="entry name" value="ETF_asu_C"/>
</dbReference>
<evidence type="ECO:0000256" key="7">
    <source>
        <dbReference type="ARBA" id="ARBA00023004"/>
    </source>
</evidence>
<dbReference type="PROSITE" id="PS00198">
    <property type="entry name" value="4FE4S_FER_1"/>
    <property type="match status" value="1"/>
</dbReference>
<feature type="domain" description="4Fe-4S ferredoxin-type" evidence="9">
    <location>
        <begin position="31"/>
        <end position="58"/>
    </location>
</feature>